<keyword evidence="3" id="KW-1185">Reference proteome</keyword>
<gene>
    <name evidence="2" type="ORF">EKPJFOCH_0259</name>
</gene>
<organism evidence="2 3">
    <name type="scientific">Methylobacterium thuringiense</name>
    <dbReference type="NCBI Taxonomy" id="1003091"/>
    <lineage>
        <taxon>Bacteria</taxon>
        <taxon>Pseudomonadati</taxon>
        <taxon>Pseudomonadota</taxon>
        <taxon>Alphaproteobacteria</taxon>
        <taxon>Hyphomicrobiales</taxon>
        <taxon>Methylobacteriaceae</taxon>
        <taxon>Methylobacterium</taxon>
    </lineage>
</organism>
<sequence>MIGPSASERVMARDAALRHRIAKPRQPFPKAIVSETAGVPPSPAQPPTDDAHTKLAGRSHALGRYEMRWGTARLHEDPNSENAQGPNWDFLVSAR</sequence>
<dbReference type="EMBL" id="BPRA01000001">
    <property type="protein sequence ID" value="GJE53792.1"/>
    <property type="molecule type" value="Genomic_DNA"/>
</dbReference>
<evidence type="ECO:0000313" key="3">
    <source>
        <dbReference type="Proteomes" id="UP001055101"/>
    </source>
</evidence>
<feature type="region of interest" description="Disordered" evidence="1">
    <location>
        <begin position="73"/>
        <end position="95"/>
    </location>
</feature>
<feature type="region of interest" description="Disordered" evidence="1">
    <location>
        <begin position="34"/>
        <end position="53"/>
    </location>
</feature>
<comment type="caution">
    <text evidence="2">The sequence shown here is derived from an EMBL/GenBank/DDBJ whole genome shotgun (WGS) entry which is preliminary data.</text>
</comment>
<evidence type="ECO:0000313" key="2">
    <source>
        <dbReference type="EMBL" id="GJE53792.1"/>
    </source>
</evidence>
<accession>A0ABQ4TH18</accession>
<protein>
    <submittedName>
        <fullName evidence="2">Uncharacterized protein</fullName>
    </submittedName>
</protein>
<proteinExistence type="predicted"/>
<reference evidence="2" key="2">
    <citation type="submission" date="2021-08" db="EMBL/GenBank/DDBJ databases">
        <authorList>
            <person name="Tani A."/>
            <person name="Ola A."/>
            <person name="Ogura Y."/>
            <person name="Katsura K."/>
            <person name="Hayashi T."/>
        </authorList>
    </citation>
    <scope>NUCLEOTIDE SEQUENCE</scope>
    <source>
        <strain evidence="2">DSM 23674</strain>
    </source>
</reference>
<name>A0ABQ4TH18_9HYPH</name>
<evidence type="ECO:0000256" key="1">
    <source>
        <dbReference type="SAM" id="MobiDB-lite"/>
    </source>
</evidence>
<reference evidence="2" key="1">
    <citation type="journal article" date="2021" name="Front. Microbiol.">
        <title>Comprehensive Comparative Genomics and Phenotyping of Methylobacterium Species.</title>
        <authorList>
            <person name="Alessa O."/>
            <person name="Ogura Y."/>
            <person name="Fujitani Y."/>
            <person name="Takami H."/>
            <person name="Hayashi T."/>
            <person name="Sahin N."/>
            <person name="Tani A."/>
        </authorList>
    </citation>
    <scope>NUCLEOTIDE SEQUENCE</scope>
    <source>
        <strain evidence="2">DSM 23674</strain>
    </source>
</reference>
<dbReference type="Proteomes" id="UP001055101">
    <property type="component" value="Unassembled WGS sequence"/>
</dbReference>